<sequence>MSSSKNFVQPSIPKFDSHYDFWSMKMENFLRSIEMRNLIDEGISVPTIEILETIRDKRSSKLIWESMRQKYQGSTKVKGGQLQALRKEFELLAMWEGKKIDTFLCRTLSVVNKMSLNGEEMLQSTSASKMLRSLTPKFNYVVFLIEESNDFSTLTIDELHGSLGREGQGICGRGCGRGRQPYDKSIIECHNFHKLCHFQYECPDIEKRANYVEMNEDEEFLLMSCVESETYEDDDLLLEEVLLMSQE</sequence>
<dbReference type="PANTHER" id="PTHR35317:SF27">
    <property type="entry name" value="RETROVIRUS-RELATED POL POLYPROTEIN FROM TRANSPOSON TNT 1-94"/>
    <property type="match status" value="1"/>
</dbReference>
<reference evidence="1" key="2">
    <citation type="submission" date="2022-01" db="EMBL/GenBank/DDBJ databases">
        <authorList>
            <person name="Yamashiro T."/>
            <person name="Shiraishi A."/>
            <person name="Satake H."/>
            <person name="Nakayama K."/>
        </authorList>
    </citation>
    <scope>NUCLEOTIDE SEQUENCE</scope>
</reference>
<dbReference type="Pfam" id="PF14223">
    <property type="entry name" value="Retrotran_gag_2"/>
    <property type="match status" value="1"/>
</dbReference>
<name>A0ABQ5GQ68_9ASTR</name>
<accession>A0ABQ5GQ68</accession>
<evidence type="ECO:0000313" key="1">
    <source>
        <dbReference type="EMBL" id="GJT77459.1"/>
    </source>
</evidence>
<protein>
    <recommendedName>
        <fullName evidence="3">Retrovirus-related Pol polyprotein from transposon TNT 1-94</fullName>
    </recommendedName>
</protein>
<reference evidence="1" key="1">
    <citation type="journal article" date="2022" name="Int. J. Mol. Sci.">
        <title>Draft Genome of Tanacetum Coccineum: Genomic Comparison of Closely Related Tanacetum-Family Plants.</title>
        <authorList>
            <person name="Yamashiro T."/>
            <person name="Shiraishi A."/>
            <person name="Nakayama K."/>
            <person name="Satake H."/>
        </authorList>
    </citation>
    <scope>NUCLEOTIDE SEQUENCE</scope>
</reference>
<evidence type="ECO:0000313" key="2">
    <source>
        <dbReference type="Proteomes" id="UP001151760"/>
    </source>
</evidence>
<organism evidence="1 2">
    <name type="scientific">Tanacetum coccineum</name>
    <dbReference type="NCBI Taxonomy" id="301880"/>
    <lineage>
        <taxon>Eukaryota</taxon>
        <taxon>Viridiplantae</taxon>
        <taxon>Streptophyta</taxon>
        <taxon>Embryophyta</taxon>
        <taxon>Tracheophyta</taxon>
        <taxon>Spermatophyta</taxon>
        <taxon>Magnoliopsida</taxon>
        <taxon>eudicotyledons</taxon>
        <taxon>Gunneridae</taxon>
        <taxon>Pentapetalae</taxon>
        <taxon>asterids</taxon>
        <taxon>campanulids</taxon>
        <taxon>Asterales</taxon>
        <taxon>Asteraceae</taxon>
        <taxon>Asteroideae</taxon>
        <taxon>Anthemideae</taxon>
        <taxon>Anthemidinae</taxon>
        <taxon>Tanacetum</taxon>
    </lineage>
</organism>
<dbReference type="EMBL" id="BQNB010018713">
    <property type="protein sequence ID" value="GJT77459.1"/>
    <property type="molecule type" value="Genomic_DNA"/>
</dbReference>
<keyword evidence="2" id="KW-1185">Reference proteome</keyword>
<evidence type="ECO:0008006" key="3">
    <source>
        <dbReference type="Google" id="ProtNLM"/>
    </source>
</evidence>
<gene>
    <name evidence="1" type="ORF">Tco_1044184</name>
</gene>
<comment type="caution">
    <text evidence="1">The sequence shown here is derived from an EMBL/GenBank/DDBJ whole genome shotgun (WGS) entry which is preliminary data.</text>
</comment>
<dbReference type="Proteomes" id="UP001151760">
    <property type="component" value="Unassembled WGS sequence"/>
</dbReference>
<proteinExistence type="predicted"/>
<dbReference type="PANTHER" id="PTHR35317">
    <property type="entry name" value="OS04G0629600 PROTEIN"/>
    <property type="match status" value="1"/>
</dbReference>